<name>A0A4U3M7B7_9ACTN</name>
<evidence type="ECO:0008006" key="3">
    <source>
        <dbReference type="Google" id="ProtNLM"/>
    </source>
</evidence>
<gene>
    <name evidence="1" type="ORF">FDA94_30765</name>
</gene>
<reference evidence="1 2" key="1">
    <citation type="submission" date="2019-04" db="EMBL/GenBank/DDBJ databases">
        <title>Herbidospora sp. NEAU-GS14.nov., a novel actinomycete isolated from soil.</title>
        <authorList>
            <person name="Han L."/>
        </authorList>
    </citation>
    <scope>NUCLEOTIDE SEQUENCE [LARGE SCALE GENOMIC DNA]</scope>
    <source>
        <strain evidence="1 2">NEAU-GS14</strain>
    </source>
</reference>
<accession>A0A4U3M7B7</accession>
<evidence type="ECO:0000313" key="1">
    <source>
        <dbReference type="EMBL" id="TKK84099.1"/>
    </source>
</evidence>
<keyword evidence="2" id="KW-1185">Reference proteome</keyword>
<dbReference type="Proteomes" id="UP000308705">
    <property type="component" value="Unassembled WGS sequence"/>
</dbReference>
<organism evidence="1 2">
    <name type="scientific">Herbidospora galbida</name>
    <dbReference type="NCBI Taxonomy" id="2575442"/>
    <lineage>
        <taxon>Bacteria</taxon>
        <taxon>Bacillati</taxon>
        <taxon>Actinomycetota</taxon>
        <taxon>Actinomycetes</taxon>
        <taxon>Streptosporangiales</taxon>
        <taxon>Streptosporangiaceae</taxon>
        <taxon>Herbidospora</taxon>
    </lineage>
</organism>
<sequence length="80" mass="8868">MEMASTTVIRRVRSFHEMLRRPGDALPFYRRALEGTPDPRARRAGVVVTGNGHVIPAWAQLGVLLLEQVKSSARSRGGAW</sequence>
<comment type="caution">
    <text evidence="1">The sequence shown here is derived from an EMBL/GenBank/DDBJ whole genome shotgun (WGS) entry which is preliminary data.</text>
</comment>
<dbReference type="RefSeq" id="WP_137250567.1">
    <property type="nucleotide sequence ID" value="NZ_SZQA01000037.1"/>
</dbReference>
<dbReference type="AlphaFoldDB" id="A0A4U3M7B7"/>
<dbReference type="OrthoDB" id="193829at2"/>
<dbReference type="EMBL" id="SZQA01000037">
    <property type="protein sequence ID" value="TKK84099.1"/>
    <property type="molecule type" value="Genomic_DNA"/>
</dbReference>
<evidence type="ECO:0000313" key="2">
    <source>
        <dbReference type="Proteomes" id="UP000308705"/>
    </source>
</evidence>
<proteinExistence type="predicted"/>
<protein>
    <recommendedName>
        <fullName evidence="3">Tetratricopeptide repeat protein</fullName>
    </recommendedName>
</protein>